<dbReference type="eggNOG" id="KOG1549">
    <property type="taxonomic scope" value="Eukaryota"/>
</dbReference>
<dbReference type="RefSeq" id="XP_005650298.1">
    <property type="nucleotide sequence ID" value="XM_005650241.1"/>
</dbReference>
<keyword evidence="5" id="KW-1185">Reference proteome</keyword>
<dbReference type="InterPro" id="IPR000192">
    <property type="entry name" value="Aminotrans_V_dom"/>
</dbReference>
<keyword evidence="4" id="KW-0808">Transferase</keyword>
<dbReference type="InterPro" id="IPR015421">
    <property type="entry name" value="PyrdxlP-dep_Trfase_major"/>
</dbReference>
<dbReference type="AlphaFoldDB" id="I0Z535"/>
<evidence type="ECO:0000259" key="3">
    <source>
        <dbReference type="Pfam" id="PF00266"/>
    </source>
</evidence>
<dbReference type="STRING" id="574566.I0Z535"/>
<feature type="compositionally biased region" description="Low complexity" evidence="2">
    <location>
        <begin position="413"/>
        <end position="428"/>
    </location>
</feature>
<gene>
    <name evidence="4" type="ORF">COCSUDRAFT_40034</name>
</gene>
<proteinExistence type="predicted"/>
<dbReference type="Pfam" id="PF00266">
    <property type="entry name" value="Aminotran_5"/>
    <property type="match status" value="1"/>
</dbReference>
<dbReference type="Gene3D" id="3.90.1150.10">
    <property type="entry name" value="Aspartate Aminotransferase, domain 1"/>
    <property type="match status" value="1"/>
</dbReference>
<keyword evidence="1" id="KW-0663">Pyridoxal phosphate</keyword>
<dbReference type="InterPro" id="IPR015422">
    <property type="entry name" value="PyrdxlP-dep_Trfase_small"/>
</dbReference>
<evidence type="ECO:0000313" key="5">
    <source>
        <dbReference type="Proteomes" id="UP000007264"/>
    </source>
</evidence>
<dbReference type="EMBL" id="AGSI01000003">
    <property type="protein sequence ID" value="EIE25754.1"/>
    <property type="molecule type" value="Genomic_DNA"/>
</dbReference>
<dbReference type="Gene3D" id="3.40.640.10">
    <property type="entry name" value="Type I PLP-dependent aspartate aminotransferase-like (Major domain)"/>
    <property type="match status" value="1"/>
</dbReference>
<dbReference type="GO" id="GO:0016740">
    <property type="term" value="F:transferase activity"/>
    <property type="evidence" value="ECO:0007669"/>
    <property type="project" value="UniProtKB-KW"/>
</dbReference>
<feature type="domain" description="Aminotransferase class V" evidence="3">
    <location>
        <begin position="48"/>
        <end position="381"/>
    </location>
</feature>
<dbReference type="InterPro" id="IPR015424">
    <property type="entry name" value="PyrdxlP-dep_Trfase"/>
</dbReference>
<dbReference type="SUPFAM" id="SSF53383">
    <property type="entry name" value="PLP-dependent transferases"/>
    <property type="match status" value="1"/>
</dbReference>
<organism evidence="4 5">
    <name type="scientific">Coccomyxa subellipsoidea (strain C-169)</name>
    <name type="common">Green microalga</name>
    <dbReference type="NCBI Taxonomy" id="574566"/>
    <lineage>
        <taxon>Eukaryota</taxon>
        <taxon>Viridiplantae</taxon>
        <taxon>Chlorophyta</taxon>
        <taxon>core chlorophytes</taxon>
        <taxon>Trebouxiophyceae</taxon>
        <taxon>Trebouxiophyceae incertae sedis</taxon>
        <taxon>Coccomyxaceae</taxon>
        <taxon>Coccomyxa</taxon>
        <taxon>Coccomyxa subellipsoidea</taxon>
    </lineage>
</organism>
<reference evidence="4 5" key="1">
    <citation type="journal article" date="2012" name="Genome Biol.">
        <title>The genome of the polar eukaryotic microalga coccomyxa subellipsoidea reveals traits of cold adaptation.</title>
        <authorList>
            <person name="Blanc G."/>
            <person name="Agarkova I."/>
            <person name="Grimwood J."/>
            <person name="Kuo A."/>
            <person name="Brueggeman A."/>
            <person name="Dunigan D."/>
            <person name="Gurnon J."/>
            <person name="Ladunga I."/>
            <person name="Lindquist E."/>
            <person name="Lucas S."/>
            <person name="Pangilinan J."/>
            <person name="Proschold T."/>
            <person name="Salamov A."/>
            <person name="Schmutz J."/>
            <person name="Weeks D."/>
            <person name="Yamada T."/>
            <person name="Claverie J.M."/>
            <person name="Grigoriev I."/>
            <person name="Van Etten J."/>
            <person name="Lomsadze A."/>
            <person name="Borodovsky M."/>
        </authorList>
    </citation>
    <scope>NUCLEOTIDE SEQUENCE [LARGE SCALE GENOMIC DNA]</scope>
    <source>
        <strain evidence="4 5">C-169</strain>
    </source>
</reference>
<evidence type="ECO:0000256" key="1">
    <source>
        <dbReference type="ARBA" id="ARBA00022898"/>
    </source>
</evidence>
<sequence>MFTLDPSWHYLNHGSYGATIRFAAEVQQWWRERCEQQPVLFHETEVLPALKAARDEVAALIGAKGQDMVPVVNATAAANIVINGLGLRRGDLLLMTNLTYPAVKNALARAAAKSGAGLVEVQLPLSRLAGGPAEVAAAFDEALTAGRGRVKLAVIDHIGSFPPYTFPVQRLCSLCKAAGTKVLLDGAHAVGAQSLDVPSLGAHFYISNLHKWLCTPKGSAFLWVAPSEQPRTLPLITSHGYGLGFQGEFLWQGTSDVSAWLAVPAALRVMRAVGLDTWRDHNTSLLHDAVSLLSRAFDTDHVAERGSQFRMLRISCTANEAGASMAAVELPSSLPLAASVADALFLHEMLRTRFKIEVPVACWEGRLWVRISAQYYNTLEDYQALADAVRELISEGASAEEEEEGATNSFRRSLANGSAQSSNGASEH</sequence>
<dbReference type="GeneID" id="17043758"/>
<evidence type="ECO:0000256" key="2">
    <source>
        <dbReference type="SAM" id="MobiDB-lite"/>
    </source>
</evidence>
<feature type="region of interest" description="Disordered" evidence="2">
    <location>
        <begin position="396"/>
        <end position="428"/>
    </location>
</feature>
<comment type="caution">
    <text evidence="4">The sequence shown here is derived from an EMBL/GenBank/DDBJ whole genome shotgun (WGS) entry which is preliminary data.</text>
</comment>
<dbReference type="OrthoDB" id="5978656at2759"/>
<protein>
    <submittedName>
        <fullName evidence="4">PLP-dependent transferase</fullName>
    </submittedName>
</protein>
<dbReference type="PANTHER" id="PTHR43092">
    <property type="entry name" value="L-CYSTEINE DESULFHYDRASE"/>
    <property type="match status" value="1"/>
</dbReference>
<accession>I0Z535</accession>
<dbReference type="KEGG" id="csl:COCSUDRAFT_40034"/>
<evidence type="ECO:0000313" key="4">
    <source>
        <dbReference type="EMBL" id="EIE25754.1"/>
    </source>
</evidence>
<name>I0Z535_COCSC</name>
<dbReference type="Proteomes" id="UP000007264">
    <property type="component" value="Unassembled WGS sequence"/>
</dbReference>
<dbReference type="PANTHER" id="PTHR43092:SF2">
    <property type="entry name" value="HERCYNYLCYSTEINE SULFOXIDE LYASE"/>
    <property type="match status" value="1"/>
</dbReference>